<sequence length="184" mass="19577">MLRLAAALFALLLLSPAQATELGWALLRDGGRAVLIRHAMVTGGGDPAGFNIEKCATQQKLSERGKQQARKIGALFAARAAPIDRVLSSRYCRAFDTATIAFEYNEAEKFEPLDLLSKDPAVAAGQNAAVVKEISDFTGDGNLVLVTHLENIMALTGAGAREGEAVIVGVDGEKLRVLGRIIFN</sequence>
<dbReference type="AlphaFoldDB" id="A0A1I3V4J1"/>
<name>A0A1I3V4J1_9HYPH</name>
<dbReference type="EMBL" id="FOSL01000001">
    <property type="protein sequence ID" value="SFJ89929.1"/>
    <property type="molecule type" value="Genomic_DNA"/>
</dbReference>
<keyword evidence="3" id="KW-1185">Reference proteome</keyword>
<feature type="chain" id="PRO_5009302236" evidence="1">
    <location>
        <begin position="20"/>
        <end position="184"/>
    </location>
</feature>
<dbReference type="InterPro" id="IPR013078">
    <property type="entry name" value="His_Pase_superF_clade-1"/>
</dbReference>
<dbReference type="Pfam" id="PF00300">
    <property type="entry name" value="His_Phos_1"/>
    <property type="match status" value="1"/>
</dbReference>
<evidence type="ECO:0000313" key="2">
    <source>
        <dbReference type="EMBL" id="SFJ89929.1"/>
    </source>
</evidence>
<organism evidence="2 3">
    <name type="scientific">Neomesorhizobium albiziae</name>
    <dbReference type="NCBI Taxonomy" id="335020"/>
    <lineage>
        <taxon>Bacteria</taxon>
        <taxon>Pseudomonadati</taxon>
        <taxon>Pseudomonadota</taxon>
        <taxon>Alphaproteobacteria</taxon>
        <taxon>Hyphomicrobiales</taxon>
        <taxon>Phyllobacteriaceae</taxon>
        <taxon>Neomesorhizobium</taxon>
    </lineage>
</organism>
<evidence type="ECO:0000313" key="3">
    <source>
        <dbReference type="Proteomes" id="UP000323300"/>
    </source>
</evidence>
<dbReference type="OrthoDB" id="2237472at2"/>
<protein>
    <submittedName>
        <fullName evidence="2">Phosphohistidine phosphatase SixA</fullName>
    </submittedName>
</protein>
<dbReference type="Gene3D" id="3.40.50.1240">
    <property type="entry name" value="Phosphoglycerate mutase-like"/>
    <property type="match status" value="1"/>
</dbReference>
<keyword evidence="1" id="KW-0732">Signal</keyword>
<dbReference type="RefSeq" id="WP_149757335.1">
    <property type="nucleotide sequence ID" value="NZ_BSPE01000002.1"/>
</dbReference>
<evidence type="ECO:0000256" key="1">
    <source>
        <dbReference type="SAM" id="SignalP"/>
    </source>
</evidence>
<feature type="signal peptide" evidence="1">
    <location>
        <begin position="1"/>
        <end position="19"/>
    </location>
</feature>
<gene>
    <name evidence="2" type="ORF">SAMN04488498_101180</name>
</gene>
<dbReference type="SUPFAM" id="SSF53254">
    <property type="entry name" value="Phosphoglycerate mutase-like"/>
    <property type="match status" value="1"/>
</dbReference>
<accession>A0A1I3V4J1</accession>
<reference evidence="2 3" key="1">
    <citation type="submission" date="2016-10" db="EMBL/GenBank/DDBJ databases">
        <authorList>
            <person name="Varghese N."/>
            <person name="Submissions S."/>
        </authorList>
    </citation>
    <scope>NUCLEOTIDE SEQUENCE [LARGE SCALE GENOMIC DNA]</scope>
    <source>
        <strain evidence="2 3">DSM 21822</strain>
    </source>
</reference>
<dbReference type="Proteomes" id="UP000323300">
    <property type="component" value="Unassembled WGS sequence"/>
</dbReference>
<dbReference type="InterPro" id="IPR029033">
    <property type="entry name" value="His_PPase_superfam"/>
</dbReference>
<dbReference type="CDD" id="cd07067">
    <property type="entry name" value="HP_PGM_like"/>
    <property type="match status" value="1"/>
</dbReference>
<proteinExistence type="predicted"/>